<dbReference type="SUPFAM" id="SSF49303">
    <property type="entry name" value="beta-Galactosidase/glucuronidase domain"/>
    <property type="match status" value="1"/>
</dbReference>
<proteinExistence type="predicted"/>
<dbReference type="InterPro" id="IPR036156">
    <property type="entry name" value="Beta-gal/glucu_dom_sf"/>
</dbReference>
<dbReference type="PANTHER" id="PTHR42732:SF1">
    <property type="entry name" value="BETA-MANNOSIDASE"/>
    <property type="match status" value="1"/>
</dbReference>
<dbReference type="SUPFAM" id="SSF51445">
    <property type="entry name" value="(Trans)glycosidases"/>
    <property type="match status" value="1"/>
</dbReference>
<evidence type="ECO:0000313" key="5">
    <source>
        <dbReference type="Proteomes" id="UP001277761"/>
    </source>
</evidence>
<protein>
    <submittedName>
        <fullName evidence="4">Glycoside hydrolase family 2 TIM barrel-domain containing protein</fullName>
    </submittedName>
</protein>
<dbReference type="InterPro" id="IPR008979">
    <property type="entry name" value="Galactose-bd-like_sf"/>
</dbReference>
<dbReference type="Gene3D" id="3.20.20.80">
    <property type="entry name" value="Glycosidases"/>
    <property type="match status" value="1"/>
</dbReference>
<dbReference type="Gene3D" id="2.60.120.260">
    <property type="entry name" value="Galactose-binding domain-like"/>
    <property type="match status" value="1"/>
</dbReference>
<keyword evidence="2" id="KW-0732">Signal</keyword>
<name>A0ABU4VHB5_9ACTN</name>
<evidence type="ECO:0000256" key="2">
    <source>
        <dbReference type="SAM" id="SignalP"/>
    </source>
</evidence>
<keyword evidence="5" id="KW-1185">Reference proteome</keyword>
<feature type="domain" description="Glycoside hydrolase family 2 catalytic" evidence="3">
    <location>
        <begin position="361"/>
        <end position="542"/>
    </location>
</feature>
<dbReference type="Pfam" id="PF02836">
    <property type="entry name" value="Glyco_hydro_2_C"/>
    <property type="match status" value="1"/>
</dbReference>
<sequence length="711" mass="77584">MLPLPLSVLRRTLAVATIAVATLGGGAATAGAQAGADGGSPTPGATSTLRPPALAPEGRVRVFAGPLRRWNLGGRWWVRADPQDVGLQQGWQKPLGVDGWSPGTVPSVPNATDDGVASMSGGVHWYRRELRLPTLPDGVEDRQGRWILRFERTAVDARVFVGGTEVTHHRGAYEPFEVEIPPRLVRADRTLTVTVRTDSRRTAADLPPGTTLKDGTPSGGWWNEAGMPQEVTLRFAEQLDVGEVQLTPNLPCPTCSGTLALRVTVRNMTGAPRRTVRLRLAIAGREVALRPFVLGARGTKLVTHRFTVPRPRVWSPDRPQQELATLSADLGVGRAGAGAAAGPASWRRVVRWRARTGFRSVRVKAGRLEVNFRPVNLRGVGVHEQDVEQGGALTDAGQDLLLRQARELGGLVLRGHYPFHPRILEEADRLGLLVWSEIPVYQLRQAQLAKASVKRDALRQLRTMIRVNGHHPSIFTWSVGNEMTTKPGPTLRRYFRDARAVADERDRTRPLSYARQAGVQHGCVGAYGPLDLIGINDYFGWYGGPNDALADPANLGPFLDGLRRCHPNEALMVTETGAEANRSGDLQAHGTYEFQRAYAAYHFAVYRSRPWLSGAIWWGLREFRVRPNWAGGNWEPTPPWHGKGLLDRRGWTRKPAWQTLHDEFAGVDQLAPASTAPVAIPPSPQGNTRPLTPGEEGGGGVEEDGEAAPTG</sequence>
<feature type="chain" id="PRO_5045256301" evidence="2">
    <location>
        <begin position="22"/>
        <end position="711"/>
    </location>
</feature>
<evidence type="ECO:0000256" key="1">
    <source>
        <dbReference type="SAM" id="MobiDB-lite"/>
    </source>
</evidence>
<evidence type="ECO:0000259" key="3">
    <source>
        <dbReference type="Pfam" id="PF02836"/>
    </source>
</evidence>
<feature type="region of interest" description="Disordered" evidence="1">
    <location>
        <begin position="29"/>
        <end position="53"/>
    </location>
</feature>
<evidence type="ECO:0000313" key="4">
    <source>
        <dbReference type="EMBL" id="MDX8151212.1"/>
    </source>
</evidence>
<reference evidence="4 5" key="1">
    <citation type="submission" date="2023-11" db="EMBL/GenBank/DDBJ databases">
        <authorList>
            <person name="Xu M."/>
            <person name="Jiang T."/>
        </authorList>
    </citation>
    <scope>NUCLEOTIDE SEQUENCE [LARGE SCALE GENOMIC DNA]</scope>
    <source>
        <strain evidence="4 5">SD</strain>
    </source>
</reference>
<dbReference type="InterPro" id="IPR017853">
    <property type="entry name" value="GH"/>
</dbReference>
<feature type="signal peptide" evidence="2">
    <location>
        <begin position="1"/>
        <end position="21"/>
    </location>
</feature>
<dbReference type="InterPro" id="IPR006103">
    <property type="entry name" value="Glyco_hydro_2_cat"/>
</dbReference>
<dbReference type="EMBL" id="JAXAVX010000002">
    <property type="protein sequence ID" value="MDX8151212.1"/>
    <property type="molecule type" value="Genomic_DNA"/>
</dbReference>
<dbReference type="InterPro" id="IPR051913">
    <property type="entry name" value="GH2_Domain-Containing"/>
</dbReference>
<comment type="caution">
    <text evidence="4">The sequence shown here is derived from an EMBL/GenBank/DDBJ whole genome shotgun (WGS) entry which is preliminary data.</text>
</comment>
<feature type="region of interest" description="Disordered" evidence="1">
    <location>
        <begin position="672"/>
        <end position="711"/>
    </location>
</feature>
<dbReference type="PANTHER" id="PTHR42732">
    <property type="entry name" value="BETA-GALACTOSIDASE"/>
    <property type="match status" value="1"/>
</dbReference>
<keyword evidence="4" id="KW-0378">Hydrolase</keyword>
<feature type="compositionally biased region" description="Acidic residues" evidence="1">
    <location>
        <begin position="701"/>
        <end position="711"/>
    </location>
</feature>
<dbReference type="SUPFAM" id="SSF49785">
    <property type="entry name" value="Galactose-binding domain-like"/>
    <property type="match status" value="1"/>
</dbReference>
<gene>
    <name evidence="4" type="ORF">SK069_06395</name>
</gene>
<dbReference type="RefSeq" id="WP_319953362.1">
    <property type="nucleotide sequence ID" value="NZ_JAXAVX010000002.1"/>
</dbReference>
<dbReference type="GO" id="GO:0016787">
    <property type="term" value="F:hydrolase activity"/>
    <property type="evidence" value="ECO:0007669"/>
    <property type="project" value="UniProtKB-KW"/>
</dbReference>
<organism evidence="4 5">
    <name type="scientific">Patulibacter brassicae</name>
    <dbReference type="NCBI Taxonomy" id="1705717"/>
    <lineage>
        <taxon>Bacteria</taxon>
        <taxon>Bacillati</taxon>
        <taxon>Actinomycetota</taxon>
        <taxon>Thermoleophilia</taxon>
        <taxon>Solirubrobacterales</taxon>
        <taxon>Patulibacteraceae</taxon>
        <taxon>Patulibacter</taxon>
    </lineage>
</organism>
<accession>A0ABU4VHB5</accession>
<dbReference type="Proteomes" id="UP001277761">
    <property type="component" value="Unassembled WGS sequence"/>
</dbReference>